<dbReference type="EMBL" id="CAJNNV010004615">
    <property type="protein sequence ID" value="CAE8590978.1"/>
    <property type="molecule type" value="Genomic_DNA"/>
</dbReference>
<evidence type="ECO:0000313" key="4">
    <source>
        <dbReference type="EMBL" id="CAE8590978.1"/>
    </source>
</evidence>
<dbReference type="SUPFAM" id="SSF55973">
    <property type="entry name" value="S-adenosylmethionine synthetase"/>
    <property type="match status" value="1"/>
</dbReference>
<evidence type="ECO:0000259" key="3">
    <source>
        <dbReference type="Pfam" id="PF00438"/>
    </source>
</evidence>
<reference evidence="4" key="1">
    <citation type="submission" date="2021-02" db="EMBL/GenBank/DDBJ databases">
        <authorList>
            <person name="Dougan E. K."/>
            <person name="Rhodes N."/>
            <person name="Thang M."/>
            <person name="Chan C."/>
        </authorList>
    </citation>
    <scope>NUCLEOTIDE SEQUENCE</scope>
</reference>
<dbReference type="InterPro" id="IPR002133">
    <property type="entry name" value="S-AdoMet_synthetase"/>
</dbReference>
<dbReference type="Gene3D" id="3.30.300.10">
    <property type="match status" value="1"/>
</dbReference>
<dbReference type="Proteomes" id="UP000654075">
    <property type="component" value="Unassembled WGS sequence"/>
</dbReference>
<evidence type="ECO:0000256" key="1">
    <source>
        <dbReference type="ARBA" id="ARBA00022723"/>
    </source>
</evidence>
<dbReference type="PANTHER" id="PTHR11964">
    <property type="entry name" value="S-ADENOSYLMETHIONINE SYNTHETASE"/>
    <property type="match status" value="1"/>
</dbReference>
<keyword evidence="5" id="KW-1185">Reference proteome</keyword>
<feature type="region of interest" description="Disordered" evidence="2">
    <location>
        <begin position="1"/>
        <end position="28"/>
    </location>
</feature>
<dbReference type="GO" id="GO:0005524">
    <property type="term" value="F:ATP binding"/>
    <property type="evidence" value="ECO:0007669"/>
    <property type="project" value="InterPro"/>
</dbReference>
<dbReference type="GO" id="GO:0046872">
    <property type="term" value="F:metal ion binding"/>
    <property type="evidence" value="ECO:0007669"/>
    <property type="project" value="UniProtKB-KW"/>
</dbReference>
<accession>A0A813DX96</accession>
<dbReference type="AlphaFoldDB" id="A0A813DX96"/>
<name>A0A813DX96_POLGL</name>
<feature type="compositionally biased region" description="Polar residues" evidence="2">
    <location>
        <begin position="13"/>
        <end position="23"/>
    </location>
</feature>
<evidence type="ECO:0000313" key="5">
    <source>
        <dbReference type="Proteomes" id="UP000654075"/>
    </source>
</evidence>
<proteinExistence type="predicted"/>
<feature type="domain" description="S-adenosylmethionine synthetase N-terminal" evidence="3">
    <location>
        <begin position="17"/>
        <end position="75"/>
    </location>
</feature>
<dbReference type="InterPro" id="IPR022628">
    <property type="entry name" value="S-AdoMet_synt_N"/>
</dbReference>
<dbReference type="GO" id="GO:0004478">
    <property type="term" value="F:methionine adenosyltransferase activity"/>
    <property type="evidence" value="ECO:0007669"/>
    <property type="project" value="InterPro"/>
</dbReference>
<protein>
    <recommendedName>
        <fullName evidence="3">S-adenosylmethionine synthetase N-terminal domain-containing protein</fullName>
    </recommendedName>
</protein>
<keyword evidence="1" id="KW-0479">Metal-binding</keyword>
<comment type="caution">
    <text evidence="4">The sequence shown here is derived from an EMBL/GenBank/DDBJ whole genome shotgun (WGS) entry which is preliminary data.</text>
</comment>
<dbReference type="GO" id="GO:0006556">
    <property type="term" value="P:S-adenosylmethionine biosynthetic process"/>
    <property type="evidence" value="ECO:0007669"/>
    <property type="project" value="InterPro"/>
</dbReference>
<organism evidence="4 5">
    <name type="scientific">Polarella glacialis</name>
    <name type="common">Dinoflagellate</name>
    <dbReference type="NCBI Taxonomy" id="89957"/>
    <lineage>
        <taxon>Eukaryota</taxon>
        <taxon>Sar</taxon>
        <taxon>Alveolata</taxon>
        <taxon>Dinophyceae</taxon>
        <taxon>Suessiales</taxon>
        <taxon>Suessiaceae</taxon>
        <taxon>Polarella</taxon>
    </lineage>
</organism>
<gene>
    <name evidence="4" type="ORF">PGLA1383_LOCUS9675</name>
</gene>
<dbReference type="OrthoDB" id="5852090at2759"/>
<sequence>MAAEPAQKKAKTTRTFPFSSESVNEGHPDKICDQVSDVVVDASLREDPKSKVACETAAKDNTVMVADEITTQVPTLSAEMLGKCLNKDYGSLQGNCLKVRFSTLPSDSCKFCGASKHQVPWEYKEKRNQRGVQGAVCYSCTRACLVLKCGRNFLAIQRAGAVPIVKQRSRMFLALLKEQRCTCYACACERDFF</sequence>
<dbReference type="Pfam" id="PF00438">
    <property type="entry name" value="S-AdoMet_synt_N"/>
    <property type="match status" value="1"/>
</dbReference>
<dbReference type="InterPro" id="IPR022636">
    <property type="entry name" value="S-AdoMet_synthetase_sfam"/>
</dbReference>
<evidence type="ECO:0000256" key="2">
    <source>
        <dbReference type="SAM" id="MobiDB-lite"/>
    </source>
</evidence>